<keyword evidence="2" id="KW-1185">Reference proteome</keyword>
<dbReference type="SUPFAM" id="SSF55961">
    <property type="entry name" value="Bet v1-like"/>
    <property type="match status" value="1"/>
</dbReference>
<gene>
    <name evidence="1" type="ORF">GJR95_12075</name>
</gene>
<proteinExistence type="predicted"/>
<keyword evidence="1" id="KW-0132">Cell division</keyword>
<dbReference type="InterPro" id="IPR023393">
    <property type="entry name" value="START-like_dom_sf"/>
</dbReference>
<keyword evidence="1" id="KW-0131">Cell cycle</keyword>
<accession>A0A6P1VUR4</accession>
<protein>
    <submittedName>
        <fullName evidence="1">Cell division protein</fullName>
    </submittedName>
</protein>
<evidence type="ECO:0000313" key="1">
    <source>
        <dbReference type="EMBL" id="QHV95700.1"/>
    </source>
</evidence>
<reference evidence="1 2" key="1">
    <citation type="submission" date="2019-11" db="EMBL/GenBank/DDBJ databases">
        <title>Spirosoma endbachense sp. nov., isolated from a natural salt meadow.</title>
        <authorList>
            <person name="Rojas J."/>
            <person name="Ambika Manirajan B."/>
            <person name="Ratering S."/>
            <person name="Suarez C."/>
            <person name="Geissler-Plaum R."/>
            <person name="Schnell S."/>
        </authorList>
    </citation>
    <scope>NUCLEOTIDE SEQUENCE [LARGE SCALE GENOMIC DNA]</scope>
    <source>
        <strain evidence="1 2">I-24</strain>
    </source>
</reference>
<name>A0A6P1VUR4_9BACT</name>
<dbReference type="GO" id="GO:0051301">
    <property type="term" value="P:cell division"/>
    <property type="evidence" value="ECO:0007669"/>
    <property type="project" value="UniProtKB-KW"/>
</dbReference>
<evidence type="ECO:0000313" key="2">
    <source>
        <dbReference type="Proteomes" id="UP000464577"/>
    </source>
</evidence>
<sequence length="156" mass="18219">MTIIKLKTVINAPIEKCFDLARNIDLHQQSTEKTKERAVAGKTSGLIEKGNFVTWEAIHFGIKQRLTVSIVEMNYPYYFNDKMVKGAFKEMNHSHFFEFEQGKTLMRDEFTYQTPFGILGAIFDKLILRTYMEKFLIERNRILKNVAESNESNLII</sequence>
<dbReference type="KEGG" id="senf:GJR95_12075"/>
<organism evidence="1 2">
    <name type="scientific">Spirosoma endbachense</name>
    <dbReference type="NCBI Taxonomy" id="2666025"/>
    <lineage>
        <taxon>Bacteria</taxon>
        <taxon>Pseudomonadati</taxon>
        <taxon>Bacteroidota</taxon>
        <taxon>Cytophagia</taxon>
        <taxon>Cytophagales</taxon>
        <taxon>Cytophagaceae</taxon>
        <taxon>Spirosoma</taxon>
    </lineage>
</organism>
<dbReference type="AlphaFoldDB" id="A0A6P1VUR4"/>
<dbReference type="EMBL" id="CP045997">
    <property type="protein sequence ID" value="QHV95700.1"/>
    <property type="molecule type" value="Genomic_DNA"/>
</dbReference>
<dbReference type="Proteomes" id="UP000464577">
    <property type="component" value="Chromosome"/>
</dbReference>
<dbReference type="CDD" id="cd07820">
    <property type="entry name" value="SRPBCC_3"/>
    <property type="match status" value="1"/>
</dbReference>
<dbReference type="Gene3D" id="3.30.530.20">
    <property type="match status" value="1"/>
</dbReference>